<dbReference type="InParanoid" id="G0QJA8"/>
<protein>
    <recommendedName>
        <fullName evidence="4">Reactive oxygen species modulator 1</fullName>
    </recommendedName>
</protein>
<dbReference type="EMBL" id="GL983054">
    <property type="protein sequence ID" value="EGR34698.1"/>
    <property type="molecule type" value="Genomic_DNA"/>
</dbReference>
<dbReference type="Proteomes" id="UP000008983">
    <property type="component" value="Unassembled WGS sequence"/>
</dbReference>
<proteinExistence type="predicted"/>
<name>G0QJA8_ICHMU</name>
<dbReference type="RefSeq" id="XP_004040002.1">
    <property type="nucleotide sequence ID" value="XM_004039954.1"/>
</dbReference>
<dbReference type="eggNOG" id="ENOG502SCFE">
    <property type="taxonomic scope" value="Eukaryota"/>
</dbReference>
<feature type="non-terminal residue" evidence="2">
    <location>
        <position position="1"/>
    </location>
</feature>
<dbReference type="Pfam" id="PF10247">
    <property type="entry name" value="Romo1"/>
    <property type="match status" value="1"/>
</dbReference>
<evidence type="ECO:0008006" key="4">
    <source>
        <dbReference type="Google" id="ProtNLM"/>
    </source>
</evidence>
<evidence type="ECO:0000313" key="3">
    <source>
        <dbReference type="Proteomes" id="UP000008983"/>
    </source>
</evidence>
<keyword evidence="1" id="KW-1133">Transmembrane helix</keyword>
<keyword evidence="1" id="KW-0812">Transmembrane</keyword>
<evidence type="ECO:0000256" key="1">
    <source>
        <dbReference type="SAM" id="Phobius"/>
    </source>
</evidence>
<dbReference type="OrthoDB" id="10569740at2759"/>
<dbReference type="InterPro" id="IPR018450">
    <property type="entry name" value="Romo1/Mgr2"/>
</dbReference>
<feature type="transmembrane region" description="Helical" evidence="1">
    <location>
        <begin position="21"/>
        <end position="46"/>
    </location>
</feature>
<dbReference type="AlphaFoldDB" id="G0QJA8"/>
<dbReference type="OMA" id="HFRLNDQ"/>
<sequence length="101" mass="11277">LSSRQKKFSLLSGKFGEMRGNAFNGFLVGAAVGSMMGALIGAMAAVQTRRLIYLPVSIITSGGFFGFMMMCGSIVRADSMEEYFIQQSFQQKMYWRIKHQE</sequence>
<dbReference type="SMART" id="SM01378">
    <property type="entry name" value="Romo1"/>
    <property type="match status" value="1"/>
</dbReference>
<dbReference type="GeneID" id="14910891"/>
<evidence type="ECO:0000313" key="2">
    <source>
        <dbReference type="EMBL" id="EGR34698.1"/>
    </source>
</evidence>
<keyword evidence="3" id="KW-1185">Reference proteome</keyword>
<feature type="transmembrane region" description="Helical" evidence="1">
    <location>
        <begin position="52"/>
        <end position="75"/>
    </location>
</feature>
<keyword evidence="1" id="KW-0472">Membrane</keyword>
<organism evidence="2 3">
    <name type="scientific">Ichthyophthirius multifiliis</name>
    <name type="common">White spot disease agent</name>
    <name type="synonym">Ich</name>
    <dbReference type="NCBI Taxonomy" id="5932"/>
    <lineage>
        <taxon>Eukaryota</taxon>
        <taxon>Sar</taxon>
        <taxon>Alveolata</taxon>
        <taxon>Ciliophora</taxon>
        <taxon>Intramacronucleata</taxon>
        <taxon>Oligohymenophorea</taxon>
        <taxon>Hymenostomatida</taxon>
        <taxon>Ophryoglenina</taxon>
        <taxon>Ichthyophthirius</taxon>
    </lineage>
</organism>
<accession>G0QJA8</accession>
<gene>
    <name evidence="2" type="ORF">IMG5_003600</name>
</gene>
<reference evidence="2 3" key="1">
    <citation type="submission" date="2011-07" db="EMBL/GenBank/DDBJ databases">
        <authorList>
            <person name="Coyne R."/>
            <person name="Brami D."/>
            <person name="Johnson J."/>
            <person name="Hostetler J."/>
            <person name="Hannick L."/>
            <person name="Clark T."/>
            <person name="Cassidy-Hanley D."/>
            <person name="Inman J."/>
        </authorList>
    </citation>
    <scope>NUCLEOTIDE SEQUENCE [LARGE SCALE GENOMIC DNA]</scope>
    <source>
        <strain evidence="2 3">G5</strain>
    </source>
</reference>